<feature type="transmembrane region" description="Helical" evidence="10">
    <location>
        <begin position="258"/>
        <end position="278"/>
    </location>
</feature>
<comment type="subcellular location">
    <subcellularLocation>
        <location evidence="1 10">Cell membrane</location>
        <topology evidence="1 10">Multi-pass membrane protein</topology>
    </subcellularLocation>
</comment>
<feature type="domain" description="Cation/H+ exchanger transmembrane" evidence="11">
    <location>
        <begin position="13"/>
        <end position="403"/>
    </location>
</feature>
<dbReference type="InterPro" id="IPR018422">
    <property type="entry name" value="Cation/H_exchanger_CPA1"/>
</dbReference>
<keyword evidence="13" id="KW-1185">Reference proteome</keyword>
<feature type="transmembrane region" description="Helical" evidence="10">
    <location>
        <begin position="54"/>
        <end position="70"/>
    </location>
</feature>
<evidence type="ECO:0000259" key="11">
    <source>
        <dbReference type="Pfam" id="PF00999"/>
    </source>
</evidence>
<evidence type="ECO:0000313" key="12">
    <source>
        <dbReference type="EMBL" id="UUI75514.1"/>
    </source>
</evidence>
<dbReference type="InterPro" id="IPR006153">
    <property type="entry name" value="Cation/H_exchanger_TM"/>
</dbReference>
<keyword evidence="6 10" id="KW-0915">Sodium</keyword>
<sequence>MQALELVVILGAAIVIGGALGNRLRIAPPVILLLLGALLGLVPALRFVRLPPELMLLVFLPALLYWEAITSSLREIRRNLRAVLLTSTVLVVVTAAAVAAVAHAFGVPWGPAWVLGAALAPTDATAVGALSRLLPRRNVAVIRAESLINDGTALVLYGVAVGVTAGEETLTAGRLTWLLVLSYVGGVLAGALAAWLGNVVRARMVDPVLENVVGLLAPFTAFLLAESVEASGVLAVVVSGLMLRQFGPRTVTAATRRIAVVFWSFGAYLLNAALFVLVGLEVQSAERGLSSRDLGSALLVTVTVWAVVVVVRLAFIFASTYLIRLIDRRPSQRLRRMSDRARVVSSVAGFRGAVSLAAALAIPTTVESGGAFPSRDLLVFVTAGVVTLSLVVQGLLLPRVVRWAAFPPDDSPAEERTLANRLATQEALDALDGLASRLGTDPAIVARARAEFEERLQVIDAENAPDDSPVVRADRQYAELRLALIAHKRATVVRLRDERTIDDGVLRAIQAQLDVEELRLSTDGPIAD</sequence>
<evidence type="ECO:0000256" key="10">
    <source>
        <dbReference type="RuleBase" id="RU366002"/>
    </source>
</evidence>
<keyword evidence="2 10" id="KW-0813">Transport</keyword>
<accession>A0ABY5KYK8</accession>
<keyword evidence="4 10" id="KW-0812">Transmembrane</keyword>
<feature type="transmembrane region" description="Helical" evidence="10">
    <location>
        <begin position="343"/>
        <end position="365"/>
    </location>
</feature>
<dbReference type="Proteomes" id="UP001316189">
    <property type="component" value="Chromosome"/>
</dbReference>
<dbReference type="InterPro" id="IPR038770">
    <property type="entry name" value="Na+/solute_symporter_sf"/>
</dbReference>
<feature type="transmembrane region" description="Helical" evidence="10">
    <location>
        <begin position="6"/>
        <end position="24"/>
    </location>
</feature>
<feature type="transmembrane region" description="Helical" evidence="10">
    <location>
        <begin position="377"/>
        <end position="397"/>
    </location>
</feature>
<evidence type="ECO:0000256" key="9">
    <source>
        <dbReference type="ARBA" id="ARBA00023201"/>
    </source>
</evidence>
<feature type="transmembrane region" description="Helical" evidence="10">
    <location>
        <begin position="298"/>
        <end position="323"/>
    </location>
</feature>
<protein>
    <submittedName>
        <fullName evidence="12">Na+/H+ antiporter</fullName>
    </submittedName>
</protein>
<dbReference type="Pfam" id="PF00999">
    <property type="entry name" value="Na_H_Exchanger"/>
    <property type="match status" value="1"/>
</dbReference>
<feature type="transmembrane region" description="Helical" evidence="10">
    <location>
        <begin position="177"/>
        <end position="196"/>
    </location>
</feature>
<organism evidence="12 13">
    <name type="scientific">Cellulomonas chengniuliangii</name>
    <dbReference type="NCBI Taxonomy" id="2968084"/>
    <lineage>
        <taxon>Bacteria</taxon>
        <taxon>Bacillati</taxon>
        <taxon>Actinomycetota</taxon>
        <taxon>Actinomycetes</taxon>
        <taxon>Micrococcales</taxon>
        <taxon>Cellulomonadaceae</taxon>
        <taxon>Cellulomonas</taxon>
    </lineage>
</organism>
<proteinExistence type="inferred from homology"/>
<comment type="function">
    <text evidence="10">Na(+)/H(+) antiporter that extrudes sodium in exchange for external protons.</text>
</comment>
<evidence type="ECO:0000256" key="2">
    <source>
        <dbReference type="ARBA" id="ARBA00022448"/>
    </source>
</evidence>
<keyword evidence="8 10" id="KW-0472">Membrane</keyword>
<keyword evidence="10" id="KW-0050">Antiport</keyword>
<dbReference type="PANTHER" id="PTHR10110">
    <property type="entry name" value="SODIUM/HYDROGEN EXCHANGER"/>
    <property type="match status" value="1"/>
</dbReference>
<keyword evidence="3 10" id="KW-1003">Cell membrane</keyword>
<evidence type="ECO:0000256" key="5">
    <source>
        <dbReference type="ARBA" id="ARBA00022989"/>
    </source>
</evidence>
<feature type="transmembrane region" description="Helical" evidence="10">
    <location>
        <begin position="31"/>
        <end position="48"/>
    </location>
</feature>
<comment type="caution">
    <text evidence="10">Lacks conserved residue(s) required for the propagation of feature annotation.</text>
</comment>
<dbReference type="PANTHER" id="PTHR10110:SF86">
    <property type="entry name" value="SODIUM_HYDROGEN EXCHANGER 7"/>
    <property type="match status" value="1"/>
</dbReference>
<dbReference type="InterPro" id="IPR004705">
    <property type="entry name" value="Cation/H_exchanger_CPA1_bac"/>
</dbReference>
<dbReference type="Gene3D" id="1.20.1530.20">
    <property type="match status" value="1"/>
</dbReference>
<evidence type="ECO:0000256" key="3">
    <source>
        <dbReference type="ARBA" id="ARBA00022475"/>
    </source>
</evidence>
<evidence type="ECO:0000256" key="7">
    <source>
        <dbReference type="ARBA" id="ARBA00023065"/>
    </source>
</evidence>
<gene>
    <name evidence="12" type="ORF">NP064_00875</name>
</gene>
<feature type="transmembrane region" description="Helical" evidence="10">
    <location>
        <begin position="112"/>
        <end position="135"/>
    </location>
</feature>
<dbReference type="NCBIfam" id="TIGR00831">
    <property type="entry name" value="a_cpa1"/>
    <property type="match status" value="1"/>
</dbReference>
<evidence type="ECO:0000256" key="8">
    <source>
        <dbReference type="ARBA" id="ARBA00023136"/>
    </source>
</evidence>
<evidence type="ECO:0000256" key="4">
    <source>
        <dbReference type="ARBA" id="ARBA00022692"/>
    </source>
</evidence>
<keyword evidence="9 10" id="KW-0739">Sodium transport</keyword>
<evidence type="ECO:0000256" key="6">
    <source>
        <dbReference type="ARBA" id="ARBA00023053"/>
    </source>
</evidence>
<feature type="transmembrane region" description="Helical" evidence="10">
    <location>
        <begin position="82"/>
        <end position="106"/>
    </location>
</feature>
<dbReference type="EMBL" id="CP101988">
    <property type="protein sequence ID" value="UUI75514.1"/>
    <property type="molecule type" value="Genomic_DNA"/>
</dbReference>
<comment type="similarity">
    <text evidence="10">Belongs to the monovalent cation:proton antiporter 1 (CPA1) transporter (TC 2.A.36) family.</text>
</comment>
<evidence type="ECO:0000256" key="1">
    <source>
        <dbReference type="ARBA" id="ARBA00004651"/>
    </source>
</evidence>
<keyword evidence="5 10" id="KW-1133">Transmembrane helix</keyword>
<evidence type="ECO:0000313" key="13">
    <source>
        <dbReference type="Proteomes" id="UP001316189"/>
    </source>
</evidence>
<keyword evidence="7 10" id="KW-0406">Ion transport</keyword>
<reference evidence="12 13" key="1">
    <citation type="submission" date="2022-07" db="EMBL/GenBank/DDBJ databases">
        <title>Novel species in genus cellulomonas.</title>
        <authorList>
            <person name="Ye L."/>
        </authorList>
    </citation>
    <scope>NUCLEOTIDE SEQUENCE [LARGE SCALE GENOMIC DNA]</scope>
    <source>
        <strain evidence="13">zg-Y338</strain>
    </source>
</reference>
<name>A0ABY5KYK8_9CELL</name>
<dbReference type="RefSeq" id="WP_227568393.1">
    <property type="nucleotide sequence ID" value="NZ_CP101988.1"/>
</dbReference>